<dbReference type="EMBL" id="BOOC01000031">
    <property type="protein sequence ID" value="GIH42614.1"/>
    <property type="molecule type" value="Genomic_DNA"/>
</dbReference>
<evidence type="ECO:0000313" key="2">
    <source>
        <dbReference type="Proteomes" id="UP000603904"/>
    </source>
</evidence>
<evidence type="ECO:0000313" key="1">
    <source>
        <dbReference type="EMBL" id="GIH42614.1"/>
    </source>
</evidence>
<comment type="caution">
    <text evidence="1">The sequence shown here is derived from an EMBL/GenBank/DDBJ whole genome shotgun (WGS) entry which is preliminary data.</text>
</comment>
<protein>
    <recommendedName>
        <fullName evidence="3">DUF2867 domain-containing protein</fullName>
    </recommendedName>
</protein>
<proteinExistence type="predicted"/>
<gene>
    <name evidence="1" type="ORF">Mco01_56140</name>
</gene>
<organism evidence="1 2">
    <name type="scientific">Microbispora corallina</name>
    <dbReference type="NCBI Taxonomy" id="83302"/>
    <lineage>
        <taxon>Bacteria</taxon>
        <taxon>Bacillati</taxon>
        <taxon>Actinomycetota</taxon>
        <taxon>Actinomycetes</taxon>
        <taxon>Streptosporangiales</taxon>
        <taxon>Streptosporangiaceae</taxon>
        <taxon>Microbispora</taxon>
    </lineage>
</organism>
<keyword evidence="2" id="KW-1185">Reference proteome</keyword>
<dbReference type="SUPFAM" id="SSF55961">
    <property type="entry name" value="Bet v1-like"/>
    <property type="match status" value="1"/>
</dbReference>
<sequence>MSDDPLPWLDEHTITVAAGPEALWQAAAQVFGRSFSRGSSARYARMVGAEPCAEAWPWPPAEGSTVPGFRVMSAVPGRDLALAGRHRFSDYTLVFRIEPLGPGRSRLRAESRAAFPGAAGRGYRMLVIGTGAHVLGMRRLLAAIRRQAEATTP</sequence>
<name>A0ABQ4G6D6_9ACTN</name>
<accession>A0ABQ4G6D6</accession>
<dbReference type="RefSeq" id="WP_204059801.1">
    <property type="nucleotide sequence ID" value="NZ_BAAAGP010000006.1"/>
</dbReference>
<dbReference type="Proteomes" id="UP000603904">
    <property type="component" value="Unassembled WGS sequence"/>
</dbReference>
<evidence type="ECO:0008006" key="3">
    <source>
        <dbReference type="Google" id="ProtNLM"/>
    </source>
</evidence>
<reference evidence="1 2" key="1">
    <citation type="submission" date="2021-01" db="EMBL/GenBank/DDBJ databases">
        <title>Whole genome shotgun sequence of Microbispora corallina NBRC 16416.</title>
        <authorList>
            <person name="Komaki H."/>
            <person name="Tamura T."/>
        </authorList>
    </citation>
    <scope>NUCLEOTIDE SEQUENCE [LARGE SCALE GENOMIC DNA]</scope>
    <source>
        <strain evidence="1 2">NBRC 16416</strain>
    </source>
</reference>